<keyword evidence="1" id="KW-0472">Membrane</keyword>
<name>F2E042_HORVV</name>
<protein>
    <submittedName>
        <fullName evidence="2">Predicted protein</fullName>
    </submittedName>
</protein>
<organism evidence="2">
    <name type="scientific">Hordeum vulgare subsp. vulgare</name>
    <name type="common">Domesticated barley</name>
    <dbReference type="NCBI Taxonomy" id="112509"/>
    <lineage>
        <taxon>Eukaryota</taxon>
        <taxon>Viridiplantae</taxon>
        <taxon>Streptophyta</taxon>
        <taxon>Embryophyta</taxon>
        <taxon>Tracheophyta</taxon>
        <taxon>Spermatophyta</taxon>
        <taxon>Magnoliopsida</taxon>
        <taxon>Liliopsida</taxon>
        <taxon>Poales</taxon>
        <taxon>Poaceae</taxon>
        <taxon>BOP clade</taxon>
        <taxon>Pooideae</taxon>
        <taxon>Triticodae</taxon>
        <taxon>Triticeae</taxon>
        <taxon>Hordeinae</taxon>
        <taxon>Hordeum</taxon>
    </lineage>
</organism>
<evidence type="ECO:0000313" key="2">
    <source>
        <dbReference type="EMBL" id="BAK00714.1"/>
    </source>
</evidence>
<dbReference type="EMBL" id="AK369513">
    <property type="protein sequence ID" value="BAK00714.1"/>
    <property type="molecule type" value="mRNA"/>
</dbReference>
<accession>F2E042</accession>
<keyword evidence="1" id="KW-0812">Transmembrane</keyword>
<keyword evidence="1" id="KW-1133">Transmembrane helix</keyword>
<sequence>MVVNLRCITNLMLMGPGLNTMFLFLFCC</sequence>
<reference evidence="2" key="1">
    <citation type="journal article" date="2011" name="Plant Physiol.">
        <title>Comprehensive sequence analysis of 24,783 barley full-length cDNAs derived from 12 clone libraries.</title>
        <authorList>
            <person name="Matsumoto T."/>
            <person name="Tanaka T."/>
            <person name="Sakai H."/>
            <person name="Amano N."/>
            <person name="Kanamori H."/>
            <person name="Kurita K."/>
            <person name="Kikuta A."/>
            <person name="Kamiya K."/>
            <person name="Yamamoto M."/>
            <person name="Ikawa H."/>
            <person name="Fujii N."/>
            <person name="Hori K."/>
            <person name="Itoh T."/>
            <person name="Sato K."/>
        </authorList>
    </citation>
    <scope>NUCLEOTIDE SEQUENCE</scope>
    <source>
        <tissue evidence="2">Shoot and root</tissue>
    </source>
</reference>
<evidence type="ECO:0000256" key="1">
    <source>
        <dbReference type="SAM" id="Phobius"/>
    </source>
</evidence>
<proteinExistence type="evidence at transcript level"/>
<feature type="transmembrane region" description="Helical" evidence="1">
    <location>
        <begin position="7"/>
        <end position="26"/>
    </location>
</feature>
<dbReference type="AlphaFoldDB" id="F2E042"/>